<evidence type="ECO:0000313" key="1">
    <source>
        <dbReference type="EMBL" id="MXV21985.1"/>
    </source>
</evidence>
<proteinExistence type="predicted"/>
<organism evidence="1 2">
    <name type="scientific">Deinococcus xianganensis</name>
    <dbReference type="NCBI Taxonomy" id="1507289"/>
    <lineage>
        <taxon>Bacteria</taxon>
        <taxon>Thermotogati</taxon>
        <taxon>Deinococcota</taxon>
        <taxon>Deinococci</taxon>
        <taxon>Deinococcales</taxon>
        <taxon>Deinococcaceae</taxon>
        <taxon>Deinococcus</taxon>
    </lineage>
</organism>
<dbReference type="AlphaFoldDB" id="A0A6I4YWH5"/>
<reference evidence="1 2" key="1">
    <citation type="submission" date="2019-11" db="EMBL/GenBank/DDBJ databases">
        <title>Genome sequence of Deinococcus xianganensis Y35, AI-2 producing algicidal bacterium, isolated from lake water.</title>
        <authorList>
            <person name="Li Y."/>
        </authorList>
    </citation>
    <scope>NUCLEOTIDE SEQUENCE [LARGE SCALE GENOMIC DNA]</scope>
    <source>
        <strain evidence="1 2">Y35</strain>
    </source>
</reference>
<evidence type="ECO:0008006" key="3">
    <source>
        <dbReference type="Google" id="ProtNLM"/>
    </source>
</evidence>
<name>A0A6I4YWH5_9DEIO</name>
<comment type="caution">
    <text evidence="1">The sequence shown here is derived from an EMBL/GenBank/DDBJ whole genome shotgun (WGS) entry which is preliminary data.</text>
</comment>
<dbReference type="Proteomes" id="UP000430519">
    <property type="component" value="Unassembled WGS sequence"/>
</dbReference>
<dbReference type="EMBL" id="WVHK01000162">
    <property type="protein sequence ID" value="MXV21985.1"/>
    <property type="molecule type" value="Genomic_DNA"/>
</dbReference>
<gene>
    <name evidence="1" type="ORF">GLX28_20400</name>
</gene>
<sequence length="174" mass="18918">MQPEYLRATALRGLPVRQGNEQIGTLGGLVYDHAARRVRGFTVHRSERTLNVWWADVDGLTRQALQVRTGIPLSHLWHGLGSVARRPVDTLTVRLPDGGGTLFVLDAFLDPTTERIVAYEVGALPQAAAARRGLRIPAADLSWTGQEFRPLGAAIPCLKALQATLDASVLLRAP</sequence>
<accession>A0A6I4YWH5</accession>
<evidence type="ECO:0000313" key="2">
    <source>
        <dbReference type="Proteomes" id="UP000430519"/>
    </source>
</evidence>
<keyword evidence="2" id="KW-1185">Reference proteome</keyword>
<dbReference type="RefSeq" id="WP_160982595.1">
    <property type="nucleotide sequence ID" value="NZ_WVHK01000162.1"/>
</dbReference>
<protein>
    <recommendedName>
        <fullName evidence="3">PRC-barrel domain containing protein</fullName>
    </recommendedName>
</protein>